<dbReference type="InterPro" id="IPR051159">
    <property type="entry name" value="Hexapeptide_acetyltransf"/>
</dbReference>
<feature type="region of interest" description="Disordered" evidence="4">
    <location>
        <begin position="201"/>
        <end position="233"/>
    </location>
</feature>
<evidence type="ECO:0000256" key="2">
    <source>
        <dbReference type="ARBA" id="ARBA00022679"/>
    </source>
</evidence>
<dbReference type="Proteomes" id="UP000475214">
    <property type="component" value="Unassembled WGS sequence"/>
</dbReference>
<dbReference type="Pfam" id="PF00132">
    <property type="entry name" value="Hexapep"/>
    <property type="match status" value="2"/>
</dbReference>
<keyword evidence="2 5" id="KW-0808">Transferase</keyword>
<name>A0A6L9SAZ8_9ACTN</name>
<evidence type="ECO:0000256" key="3">
    <source>
        <dbReference type="ARBA" id="ARBA00022737"/>
    </source>
</evidence>
<keyword evidence="5" id="KW-0012">Acyltransferase</keyword>
<dbReference type="InterPro" id="IPR018357">
    <property type="entry name" value="Hexapep_transf_CS"/>
</dbReference>
<comment type="similarity">
    <text evidence="1">Belongs to the transferase hexapeptide repeat family.</text>
</comment>
<dbReference type="CDD" id="cd04647">
    <property type="entry name" value="LbH_MAT_like"/>
    <property type="match status" value="1"/>
</dbReference>
<accession>A0A6L9SAZ8</accession>
<feature type="region of interest" description="Disordered" evidence="4">
    <location>
        <begin position="1"/>
        <end position="31"/>
    </location>
</feature>
<dbReference type="PANTHER" id="PTHR23416:SF23">
    <property type="entry name" value="ACETYLTRANSFERASE C18B11.09C-RELATED"/>
    <property type="match status" value="1"/>
</dbReference>
<dbReference type="InterPro" id="IPR001451">
    <property type="entry name" value="Hexapep"/>
</dbReference>
<feature type="region of interest" description="Disordered" evidence="4">
    <location>
        <begin position="265"/>
        <end position="287"/>
    </location>
</feature>
<reference evidence="5 6" key="1">
    <citation type="submission" date="2020-02" db="EMBL/GenBank/DDBJ databases">
        <authorList>
            <person name="Li X.-J."/>
            <person name="Han X.-M."/>
        </authorList>
    </citation>
    <scope>NUCLEOTIDE SEQUENCE [LARGE SCALE GENOMIC DNA]</scope>
    <source>
        <strain evidence="5 6">CCTCC AB 2017055</strain>
    </source>
</reference>
<keyword evidence="6" id="KW-1185">Reference proteome</keyword>
<gene>
    <name evidence="5" type="ORF">G1H10_18785</name>
</gene>
<proteinExistence type="inferred from homology"/>
<sequence length="617" mass="66806">MTGPDRIAGAATDREPADRAPADRETTDGGAAPTEFDFNAWAFWSSAGAVQQREQLEHQQTLAGGRARLGERCFVSPHAACYVDRLEMGDRSYIAAFAYVTGDVQMGADSTINPYAVVRGDIRLGDGVRIGAHASLLGFNHSMEPDRPVHRQPLTSAGISVGDDVWIGSNVVVVDGVTIGEHSVIGAGAVVTKDVPPWSVMAGNPARRLRDRREPRGGPAPATKKSGSAGAEAAGSWLDRLGTFARMVREQADDVLARCWRREENDRDGAAPAGSAQGGDGWFVDRPGRPPTVRALCDAVEIADLLHGRAPLQLPSETIVQRLRGWQDPQTGLVPQLAVSADDGEVKPGRLHRAGHDLGGGEARYHILSVGYALDLLDASLAHPIAAVDEITADELIATLERLPWEERAWHAGDWIDCFGTGLYWNRHLFGRRGTLETLVGWLHTHVDVATGMWGGITAAQGRRQLVNGYYRLTRGTFAQFGLGVPYPEQVIDTVLAHSRDGRWFGDDRGTACDVLDVVHPLWLAGAQTDYRRSEVQAWAAAQLDRVLRYWRPGAGFSFALVPGPGFDGEAGLQGTEMWLAITWYLADVLGASGALGYRPRGVHCPEPREPRRDQSG</sequence>
<dbReference type="AlphaFoldDB" id="A0A6L9SAZ8"/>
<comment type="caution">
    <text evidence="5">The sequence shown here is derived from an EMBL/GenBank/DDBJ whole genome shotgun (WGS) entry which is preliminary data.</text>
</comment>
<keyword evidence="3" id="KW-0677">Repeat</keyword>
<dbReference type="EMBL" id="JAAGOA010000013">
    <property type="protein sequence ID" value="NEE02223.1"/>
    <property type="molecule type" value="Genomic_DNA"/>
</dbReference>
<dbReference type="RefSeq" id="WP_163740585.1">
    <property type="nucleotide sequence ID" value="NZ_JAAGOA010000013.1"/>
</dbReference>
<dbReference type="InterPro" id="IPR011004">
    <property type="entry name" value="Trimer_LpxA-like_sf"/>
</dbReference>
<organism evidence="5 6">
    <name type="scientific">Phytoactinopolyspora halotolerans</name>
    <dbReference type="NCBI Taxonomy" id="1981512"/>
    <lineage>
        <taxon>Bacteria</taxon>
        <taxon>Bacillati</taxon>
        <taxon>Actinomycetota</taxon>
        <taxon>Actinomycetes</taxon>
        <taxon>Jiangellales</taxon>
        <taxon>Jiangellaceae</taxon>
        <taxon>Phytoactinopolyspora</taxon>
    </lineage>
</organism>
<feature type="compositionally biased region" description="Basic and acidic residues" evidence="4">
    <location>
        <begin position="12"/>
        <end position="27"/>
    </location>
</feature>
<evidence type="ECO:0000313" key="5">
    <source>
        <dbReference type="EMBL" id="NEE02223.1"/>
    </source>
</evidence>
<evidence type="ECO:0000313" key="6">
    <source>
        <dbReference type="Proteomes" id="UP000475214"/>
    </source>
</evidence>
<evidence type="ECO:0000256" key="1">
    <source>
        <dbReference type="ARBA" id="ARBA00007274"/>
    </source>
</evidence>
<dbReference type="PANTHER" id="PTHR23416">
    <property type="entry name" value="SIALIC ACID SYNTHASE-RELATED"/>
    <property type="match status" value="1"/>
</dbReference>
<dbReference type="Gene3D" id="2.160.10.10">
    <property type="entry name" value="Hexapeptide repeat proteins"/>
    <property type="match status" value="1"/>
</dbReference>
<dbReference type="PROSITE" id="PS00101">
    <property type="entry name" value="HEXAPEP_TRANSFERASES"/>
    <property type="match status" value="1"/>
</dbReference>
<dbReference type="GO" id="GO:0008374">
    <property type="term" value="F:O-acyltransferase activity"/>
    <property type="evidence" value="ECO:0007669"/>
    <property type="project" value="TreeGrafter"/>
</dbReference>
<dbReference type="GO" id="GO:0005829">
    <property type="term" value="C:cytosol"/>
    <property type="evidence" value="ECO:0007669"/>
    <property type="project" value="TreeGrafter"/>
</dbReference>
<dbReference type="SUPFAM" id="SSF51161">
    <property type="entry name" value="Trimeric LpxA-like enzymes"/>
    <property type="match status" value="1"/>
</dbReference>
<protein>
    <submittedName>
        <fullName evidence="5">Acyltransferase</fullName>
    </submittedName>
</protein>
<evidence type="ECO:0000256" key="4">
    <source>
        <dbReference type="SAM" id="MobiDB-lite"/>
    </source>
</evidence>